<protein>
    <submittedName>
        <fullName evidence="1">Uncharacterized protein</fullName>
    </submittedName>
</protein>
<sequence length="79" mass="8716">VTTLTYNTSTSRCIPSTSWRAPGHRLINEHQHLRCEAAACYRVPTVSVNGGCSTTDDYVCCPDNIKIEKLKKDDCTPAT</sequence>
<comment type="caution">
    <text evidence="1">The sequence shown here is derived from an EMBL/GenBank/DDBJ whole genome shotgun (WGS) entry which is preliminary data.</text>
</comment>
<gene>
    <name evidence="1" type="ORF">PSTT_07165</name>
</gene>
<name>A0A2S4VHE6_9BASI</name>
<dbReference type="VEuPathDB" id="FungiDB:PSTT_07165"/>
<evidence type="ECO:0000313" key="1">
    <source>
        <dbReference type="EMBL" id="POW08919.1"/>
    </source>
</evidence>
<dbReference type="Proteomes" id="UP000239156">
    <property type="component" value="Unassembled WGS sequence"/>
</dbReference>
<feature type="non-terminal residue" evidence="1">
    <location>
        <position position="1"/>
    </location>
</feature>
<dbReference type="EMBL" id="PKSL01000060">
    <property type="protein sequence ID" value="POW08919.1"/>
    <property type="molecule type" value="Genomic_DNA"/>
</dbReference>
<reference evidence="1" key="1">
    <citation type="submission" date="2017-12" db="EMBL/GenBank/DDBJ databases">
        <title>Gene loss provides genomic basis for host adaptation in cereal stripe rust fungi.</title>
        <authorList>
            <person name="Xia C."/>
        </authorList>
    </citation>
    <scope>NUCLEOTIDE SEQUENCE [LARGE SCALE GENOMIC DNA]</scope>
    <source>
        <strain evidence="1">93-210</strain>
    </source>
</reference>
<keyword evidence="2" id="KW-1185">Reference proteome</keyword>
<proteinExistence type="predicted"/>
<evidence type="ECO:0000313" key="2">
    <source>
        <dbReference type="Proteomes" id="UP000239156"/>
    </source>
</evidence>
<dbReference type="VEuPathDB" id="FungiDB:PSHT_01776"/>
<organism evidence="1 2">
    <name type="scientific">Puccinia striiformis</name>
    <dbReference type="NCBI Taxonomy" id="27350"/>
    <lineage>
        <taxon>Eukaryota</taxon>
        <taxon>Fungi</taxon>
        <taxon>Dikarya</taxon>
        <taxon>Basidiomycota</taxon>
        <taxon>Pucciniomycotina</taxon>
        <taxon>Pucciniomycetes</taxon>
        <taxon>Pucciniales</taxon>
        <taxon>Pucciniaceae</taxon>
        <taxon>Puccinia</taxon>
    </lineage>
</organism>
<dbReference type="AlphaFoldDB" id="A0A2S4VHE6"/>
<accession>A0A2S4VHE6</accession>